<protein>
    <submittedName>
        <fullName evidence="1">14014_t:CDS:1</fullName>
    </submittedName>
</protein>
<dbReference type="EMBL" id="CAJVQA010000353">
    <property type="protein sequence ID" value="CAG8470463.1"/>
    <property type="molecule type" value="Genomic_DNA"/>
</dbReference>
<dbReference type="AlphaFoldDB" id="A0A9N8W049"/>
<sequence length="104" mass="12188">MKENFERIDSTQLVGCVYPPNGAIIRPVFFEILLDPFLLIGLNESFIDILRAEIRNYARMLLEGMTKTCEMEEFQDYNYFATSIEAILQRLNKDFNKSPRKDTI</sequence>
<evidence type="ECO:0000313" key="2">
    <source>
        <dbReference type="Proteomes" id="UP000789759"/>
    </source>
</evidence>
<proteinExistence type="predicted"/>
<dbReference type="Proteomes" id="UP000789759">
    <property type="component" value="Unassembled WGS sequence"/>
</dbReference>
<comment type="caution">
    <text evidence="1">The sequence shown here is derived from an EMBL/GenBank/DDBJ whole genome shotgun (WGS) entry which is preliminary data.</text>
</comment>
<reference evidence="1" key="1">
    <citation type="submission" date="2021-06" db="EMBL/GenBank/DDBJ databases">
        <authorList>
            <person name="Kallberg Y."/>
            <person name="Tangrot J."/>
            <person name="Rosling A."/>
        </authorList>
    </citation>
    <scope>NUCLEOTIDE SEQUENCE</scope>
    <source>
        <strain evidence="1">FL966</strain>
    </source>
</reference>
<keyword evidence="2" id="KW-1185">Reference proteome</keyword>
<organism evidence="1 2">
    <name type="scientific">Cetraspora pellucida</name>
    <dbReference type="NCBI Taxonomy" id="1433469"/>
    <lineage>
        <taxon>Eukaryota</taxon>
        <taxon>Fungi</taxon>
        <taxon>Fungi incertae sedis</taxon>
        <taxon>Mucoromycota</taxon>
        <taxon>Glomeromycotina</taxon>
        <taxon>Glomeromycetes</taxon>
        <taxon>Diversisporales</taxon>
        <taxon>Gigasporaceae</taxon>
        <taxon>Cetraspora</taxon>
    </lineage>
</organism>
<name>A0A9N8W049_9GLOM</name>
<accession>A0A9N8W049</accession>
<evidence type="ECO:0000313" key="1">
    <source>
        <dbReference type="EMBL" id="CAG8470463.1"/>
    </source>
</evidence>
<gene>
    <name evidence="1" type="ORF">CPELLU_LOCUS1047</name>
</gene>